<dbReference type="GO" id="GO:0005886">
    <property type="term" value="C:plasma membrane"/>
    <property type="evidence" value="ECO:0007669"/>
    <property type="project" value="UniProtKB-SubCell"/>
</dbReference>
<proteinExistence type="predicted"/>
<keyword evidence="3" id="KW-1003">Cell membrane</keyword>
<dbReference type="Pfam" id="PF03613">
    <property type="entry name" value="EIID-AGA"/>
    <property type="match status" value="1"/>
</dbReference>
<evidence type="ECO:0000256" key="7">
    <source>
        <dbReference type="ARBA" id="ARBA00022989"/>
    </source>
</evidence>
<keyword evidence="6 9" id="KW-0812">Transmembrane</keyword>
<keyword evidence="11" id="KW-1185">Reference proteome</keyword>
<feature type="transmembrane region" description="Helical" evidence="9">
    <location>
        <begin position="140"/>
        <end position="162"/>
    </location>
</feature>
<evidence type="ECO:0000256" key="6">
    <source>
        <dbReference type="ARBA" id="ARBA00022692"/>
    </source>
</evidence>
<gene>
    <name evidence="10" type="ORF">GSF08_04780</name>
</gene>
<evidence type="ECO:0000313" key="11">
    <source>
        <dbReference type="Proteomes" id="UP000434036"/>
    </source>
</evidence>
<keyword evidence="8 9" id="KW-0472">Membrane</keyword>
<accession>A0A6N8U5T3</accession>
<keyword evidence="5" id="KW-0598">Phosphotransferase system</keyword>
<dbReference type="PANTHER" id="PTHR32502:SF5">
    <property type="entry name" value="N-ACETYLGALACTOSAMINE PERMEASE IID COMPONENT-RELATED"/>
    <property type="match status" value="1"/>
</dbReference>
<keyword evidence="2" id="KW-0813">Transport</keyword>
<evidence type="ECO:0000256" key="9">
    <source>
        <dbReference type="SAM" id="Phobius"/>
    </source>
</evidence>
<dbReference type="InterPro" id="IPR050303">
    <property type="entry name" value="GatZ_KbaZ_carbometab"/>
</dbReference>
<sequence length="272" mass="30041">MTDSKGYMDTKPGVITKKDLNKVALRTMLINASFNYERMQAIGFTYSLLPVINKVHTNEADKQTALHNHLNFINCHTYVISLILGISAAMEERKENPELIKSVKVALMGPLAGLGDSMIWFTIMPILAGIGVSFAMDGNILGPIFFILAFNIVENLVRFGFVHWGYSLGVGVIDRLKDISEKVVRSASILGMTVIGALIASYVSLSTKLTITAGKAKVALQADLFDKIMPCMLPLLYTLFIFWLIRKKKASPILLIALTVVFSLVGVYFKVF</sequence>
<evidence type="ECO:0000256" key="8">
    <source>
        <dbReference type="ARBA" id="ARBA00023136"/>
    </source>
</evidence>
<evidence type="ECO:0000313" key="10">
    <source>
        <dbReference type="EMBL" id="MXQ73251.1"/>
    </source>
</evidence>
<keyword evidence="7 9" id="KW-1133">Transmembrane helix</keyword>
<dbReference type="AlphaFoldDB" id="A0A6N8U5T3"/>
<organism evidence="10 11">
    <name type="scientific">Copranaerobaculum intestinale</name>
    <dbReference type="NCBI Taxonomy" id="2692629"/>
    <lineage>
        <taxon>Bacteria</taxon>
        <taxon>Bacillati</taxon>
        <taxon>Bacillota</taxon>
        <taxon>Erysipelotrichia</taxon>
        <taxon>Erysipelotrichales</taxon>
        <taxon>Erysipelotrichaceae</taxon>
        <taxon>Copranaerobaculum</taxon>
    </lineage>
</organism>
<feature type="transmembrane region" description="Helical" evidence="9">
    <location>
        <begin position="111"/>
        <end position="134"/>
    </location>
</feature>
<feature type="transmembrane region" description="Helical" evidence="9">
    <location>
        <begin position="252"/>
        <end position="269"/>
    </location>
</feature>
<dbReference type="GO" id="GO:0009401">
    <property type="term" value="P:phosphoenolpyruvate-dependent sugar phosphotransferase system"/>
    <property type="evidence" value="ECO:0007669"/>
    <property type="project" value="UniProtKB-KW"/>
</dbReference>
<evidence type="ECO:0000256" key="4">
    <source>
        <dbReference type="ARBA" id="ARBA00022597"/>
    </source>
</evidence>
<feature type="transmembrane region" description="Helical" evidence="9">
    <location>
        <begin position="183"/>
        <end position="204"/>
    </location>
</feature>
<dbReference type="InterPro" id="IPR004704">
    <property type="entry name" value="PTS_IID_man"/>
</dbReference>
<keyword evidence="4" id="KW-0762">Sugar transport</keyword>
<dbReference type="EMBL" id="WUUQ01000001">
    <property type="protein sequence ID" value="MXQ73251.1"/>
    <property type="molecule type" value="Genomic_DNA"/>
</dbReference>
<protein>
    <submittedName>
        <fullName evidence="10">PTS N-acetylgalactosamine transporter subunit IID</fullName>
    </submittedName>
</protein>
<name>A0A6N8U5T3_9FIRM</name>
<evidence type="ECO:0000256" key="2">
    <source>
        <dbReference type="ARBA" id="ARBA00022448"/>
    </source>
</evidence>
<feature type="transmembrane region" description="Helical" evidence="9">
    <location>
        <begin position="224"/>
        <end position="245"/>
    </location>
</feature>
<dbReference type="PANTHER" id="PTHR32502">
    <property type="entry name" value="N-ACETYLGALACTOSAMINE PERMEASE II COMPONENT-RELATED"/>
    <property type="match status" value="1"/>
</dbReference>
<dbReference type="RefSeq" id="WP_160624667.1">
    <property type="nucleotide sequence ID" value="NZ_WUUQ01000001.1"/>
</dbReference>
<reference evidence="10 11" key="1">
    <citation type="submission" date="2019-12" db="EMBL/GenBank/DDBJ databases">
        <authorList>
            <person name="Yang R."/>
        </authorList>
    </citation>
    <scope>NUCLEOTIDE SEQUENCE [LARGE SCALE GENOMIC DNA]</scope>
    <source>
        <strain evidence="10 11">DONG20-135</strain>
    </source>
</reference>
<dbReference type="Proteomes" id="UP000434036">
    <property type="component" value="Unassembled WGS sequence"/>
</dbReference>
<comment type="subcellular location">
    <subcellularLocation>
        <location evidence="1">Cell membrane</location>
        <topology evidence="1">Multi-pass membrane protein</topology>
    </subcellularLocation>
</comment>
<evidence type="ECO:0000256" key="5">
    <source>
        <dbReference type="ARBA" id="ARBA00022683"/>
    </source>
</evidence>
<evidence type="ECO:0000256" key="3">
    <source>
        <dbReference type="ARBA" id="ARBA00022475"/>
    </source>
</evidence>
<dbReference type="PROSITE" id="PS51108">
    <property type="entry name" value="PTS_EIID"/>
    <property type="match status" value="1"/>
</dbReference>
<comment type="caution">
    <text evidence="10">The sequence shown here is derived from an EMBL/GenBank/DDBJ whole genome shotgun (WGS) entry which is preliminary data.</text>
</comment>
<evidence type="ECO:0000256" key="1">
    <source>
        <dbReference type="ARBA" id="ARBA00004651"/>
    </source>
</evidence>
<reference evidence="10 11" key="2">
    <citation type="submission" date="2020-01" db="EMBL/GenBank/DDBJ databases">
        <title>Clostridiaceae sp. nov. isolated from the gut of human by culturomics.</title>
        <authorList>
            <person name="Chang Y."/>
        </authorList>
    </citation>
    <scope>NUCLEOTIDE SEQUENCE [LARGE SCALE GENOMIC DNA]</scope>
    <source>
        <strain evidence="10 11">DONG20-135</strain>
    </source>
</reference>